<evidence type="ECO:0000313" key="2">
    <source>
        <dbReference type="EMBL" id="GIO38333.1"/>
    </source>
</evidence>
<evidence type="ECO:0000313" key="3">
    <source>
        <dbReference type="Proteomes" id="UP000681162"/>
    </source>
</evidence>
<feature type="signal peptide" evidence="1">
    <location>
        <begin position="1"/>
        <end position="25"/>
    </location>
</feature>
<sequence length="982" mass="111331">MRMKIRTWGIAALTALLVISPLSSTKGVLVQAAGEAGKTQDLLEQLPAADQFSNRVLYAAYLQNFEGAKTPDTEIIIEAADYVSADGMVPVIKNDYEGMSGRSVLTDEEGEISWEFDVAESGLYNLSVEYYPVAGKSTDIQRTILLDGKLPFFEANYLKLPRVWGNRYDEIKVDNQGNDLRPQQIEKPMWRTLTMADTDGKYPDPYRIYLSAGRHQLTFVSQREPVMLKSLKWFQEATPSSYQEVLADWQAARAENTSGVMLEIQAEDATYKSSPTLYPLTDRSSSAISPYSAAVVKMNTIGGNNWRLPGQWITWEIEIPESGYYHIGMHTKQSFVRGTYSARKLKIDGVTPFQEVSEVKFKYKSNWRMEVLGEQEGEGEPYLFYLTKGRHEISLEVNLASMAPMINDVEQSLLNINALYRQILMITSSSPDNYRDYQLEKKIPDLIKKLQTERDRLDQVIDSLKQISNNTGSQEALLLTMRDQLDEMVDRPDKIPQQLTSLKTNAGGLGTWMLTAREQPLQLDALYIVSPDQKLPESNNSWLAKAKHEMATFFNSFFIDYNRIGDVSDENSDDRSITVWVGSGRDQSQTLKAMIDELFTPESGIQVNLELVPMHTLLQATLAGQGPDIAMGIGNDIPVNYAMRNAVKDLSKFDDFDEVAQRFRESAMVPYGYGEGVYALPEQQTFNMMFYRKDILEELNLEIPITWDDVYSMLSVLSKSHMQFGLPLTLQPQYAGQNIPPNPIYGSLLFQNNGQFYRNQGQESDLDSKTGIEVFKTWTEFYTDYKLDKEFDFANRFRTGEMPIGIADYTMYNQLSVFAPEINGLWEFVPIPGTVGEDGAIHRDTPASGTGLIMLKGIEDEEAGWEFMKWWTSEEIQTRFGREMEGLMGAAARYPTANINALEQLPWPIRDYQSLTEQLEDVRGIPEVPGGYFTGRHLVNAFYQAVNEDVPAREAIMDYVEYIQDEISLKRKEFGLSNSSGQ</sequence>
<keyword evidence="1" id="KW-0732">Signal</keyword>
<gene>
    <name evidence="2" type="ORF">J41TS12_31940</name>
</gene>
<organism evidence="2 3">
    <name type="scientific">Paenibacillus antibioticophila</name>
    <dbReference type="NCBI Taxonomy" id="1274374"/>
    <lineage>
        <taxon>Bacteria</taxon>
        <taxon>Bacillati</taxon>
        <taxon>Bacillota</taxon>
        <taxon>Bacilli</taxon>
        <taxon>Bacillales</taxon>
        <taxon>Paenibacillaceae</taxon>
        <taxon>Paenibacillus</taxon>
    </lineage>
</organism>
<dbReference type="Gene3D" id="3.40.190.10">
    <property type="entry name" value="Periplasmic binding protein-like II"/>
    <property type="match status" value="1"/>
</dbReference>
<protein>
    <submittedName>
        <fullName evidence="2">ABC transporter substrate-binding protein</fullName>
    </submittedName>
</protein>
<proteinExistence type="predicted"/>
<dbReference type="PANTHER" id="PTHR43649">
    <property type="entry name" value="ARABINOSE-BINDING PROTEIN-RELATED"/>
    <property type="match status" value="1"/>
</dbReference>
<comment type="caution">
    <text evidence="2">The sequence shown here is derived from an EMBL/GenBank/DDBJ whole genome shotgun (WGS) entry which is preliminary data.</text>
</comment>
<dbReference type="Gene3D" id="2.60.120.260">
    <property type="entry name" value="Galactose-binding domain-like"/>
    <property type="match status" value="2"/>
</dbReference>
<accession>A0A919XVD4</accession>
<feature type="chain" id="PRO_5039226049" evidence="1">
    <location>
        <begin position="26"/>
        <end position="982"/>
    </location>
</feature>
<evidence type="ECO:0000256" key="1">
    <source>
        <dbReference type="SAM" id="SignalP"/>
    </source>
</evidence>
<dbReference type="InterPro" id="IPR050490">
    <property type="entry name" value="Bact_solute-bd_prot1"/>
</dbReference>
<dbReference type="Pfam" id="PF01547">
    <property type="entry name" value="SBP_bac_1"/>
    <property type="match status" value="1"/>
</dbReference>
<keyword evidence="3" id="KW-1185">Reference proteome</keyword>
<dbReference type="AlphaFoldDB" id="A0A919XVD4"/>
<name>A0A919XVD4_9BACL</name>
<dbReference type="InterPro" id="IPR006059">
    <property type="entry name" value="SBP"/>
</dbReference>
<reference evidence="2 3" key="1">
    <citation type="submission" date="2021-03" db="EMBL/GenBank/DDBJ databases">
        <title>Antimicrobial resistance genes in bacteria isolated from Japanese honey, and their potential for conferring macrolide and lincosamide resistance in the American foulbrood pathogen Paenibacillus larvae.</title>
        <authorList>
            <person name="Okamoto M."/>
            <person name="Kumagai M."/>
            <person name="Kanamori H."/>
            <person name="Takamatsu D."/>
        </authorList>
    </citation>
    <scope>NUCLEOTIDE SEQUENCE [LARGE SCALE GENOMIC DNA]</scope>
    <source>
        <strain evidence="2 3">J41TS12</strain>
    </source>
</reference>
<dbReference type="SUPFAM" id="SSF53850">
    <property type="entry name" value="Periplasmic binding protein-like II"/>
    <property type="match status" value="1"/>
</dbReference>
<dbReference type="EMBL" id="BORR01000011">
    <property type="protein sequence ID" value="GIO38333.1"/>
    <property type="molecule type" value="Genomic_DNA"/>
</dbReference>
<dbReference type="Proteomes" id="UP000681162">
    <property type="component" value="Unassembled WGS sequence"/>
</dbReference>
<dbReference type="CDD" id="cd14489">
    <property type="entry name" value="CBM_SBP_bac_1_like"/>
    <property type="match status" value="1"/>
</dbReference>
<dbReference type="PANTHER" id="PTHR43649:SF27">
    <property type="entry name" value="EXTRACELLULAR SOLUTE-BINDING PROTEIN FAMILY 1"/>
    <property type="match status" value="1"/>
</dbReference>